<organism evidence="1 2">
    <name type="scientific">Alternaria gaisen</name>
    <dbReference type="NCBI Taxonomy" id="167740"/>
    <lineage>
        <taxon>Eukaryota</taxon>
        <taxon>Fungi</taxon>
        <taxon>Dikarya</taxon>
        <taxon>Ascomycota</taxon>
        <taxon>Pezizomycotina</taxon>
        <taxon>Dothideomycetes</taxon>
        <taxon>Pleosporomycetidae</taxon>
        <taxon>Pleosporales</taxon>
        <taxon>Pleosporineae</taxon>
        <taxon>Pleosporaceae</taxon>
        <taxon>Alternaria</taxon>
        <taxon>Alternaria sect. Alternaria</taxon>
    </lineage>
</organism>
<evidence type="ECO:0000313" key="2">
    <source>
        <dbReference type="Proteomes" id="UP000293547"/>
    </source>
</evidence>
<protein>
    <submittedName>
        <fullName evidence="1">Uncharacterized protein</fullName>
    </submittedName>
</protein>
<accession>A0ACB6FQA5</accession>
<reference evidence="1 2" key="1">
    <citation type="journal article" date="2019" name="bioRxiv">
        <title>Genomics, evolutionary history and diagnostics of the Alternaria alternata species group including apple and Asian pear pathotypes.</title>
        <authorList>
            <person name="Armitage A.D."/>
            <person name="Cockerton H.M."/>
            <person name="Sreenivasaprasad S."/>
            <person name="Woodhall J.W."/>
            <person name="Lane C.R."/>
            <person name="Harrison R.J."/>
            <person name="Clarkson J.P."/>
        </authorList>
    </citation>
    <scope>NUCLEOTIDE SEQUENCE [LARGE SCALE GENOMIC DNA]</scope>
    <source>
        <strain evidence="1 2">FERA 650</strain>
    </source>
</reference>
<name>A0ACB6FQA5_9PLEO</name>
<comment type="caution">
    <text evidence="1">The sequence shown here is derived from an EMBL/GenBank/DDBJ whole genome shotgun (WGS) entry which is preliminary data.</text>
</comment>
<dbReference type="EMBL" id="PDWZ02000004">
    <property type="protein sequence ID" value="KAB2106593.1"/>
    <property type="molecule type" value="Genomic_DNA"/>
</dbReference>
<gene>
    <name evidence="1" type="ORF">AG0111_0g4738</name>
</gene>
<evidence type="ECO:0000313" key="1">
    <source>
        <dbReference type="EMBL" id="KAB2106593.1"/>
    </source>
</evidence>
<proteinExistence type="predicted"/>
<keyword evidence="2" id="KW-1185">Reference proteome</keyword>
<dbReference type="Proteomes" id="UP000293547">
    <property type="component" value="Unassembled WGS sequence"/>
</dbReference>
<sequence length="273" mass="29675">MMKGVNKSENAKKNKARHNFDKKQRKRLLAAANSAADDNAPLLADDDDDEVEPSDTIDNVKSKSQDKEGIPGNAAGSPYSVNQQTFSYSHPLPSPQSYGQGDSSYLQGLVTPYSTSSNQPARGSAQHSHYRSPYPSYRWPDGSYRSPYGPGGALPTPDTAPPPTQPQAIPTVVVEDVDPSNDRDGGSNPLLREGGESLYHGRGGIAYLWLSRKTRGGYFFANLEGEEMNLATSRRLADAYMRDWPAPGAQHAFFHVFRGAQDSISTGLDGRRG</sequence>